<proteinExistence type="predicted"/>
<dbReference type="GO" id="GO:0003743">
    <property type="term" value="F:translation initiation factor activity"/>
    <property type="evidence" value="ECO:0007669"/>
    <property type="project" value="UniProtKB-KW"/>
</dbReference>
<gene>
    <name evidence="5" type="ORF">PGH07_09340</name>
</gene>
<dbReference type="EMBL" id="JAQIBD010000003">
    <property type="protein sequence ID" value="MDM5272381.1"/>
    <property type="molecule type" value="Genomic_DNA"/>
</dbReference>
<reference evidence="5" key="1">
    <citation type="submission" date="2023-01" db="EMBL/GenBank/DDBJ databases">
        <title>Sulfurovum sp. zt1-1 genome assembly.</title>
        <authorList>
            <person name="Wang J."/>
        </authorList>
    </citation>
    <scope>NUCLEOTIDE SEQUENCE</scope>
    <source>
        <strain evidence="5">Zt1-1</strain>
    </source>
</reference>
<feature type="region of interest" description="Disordered" evidence="3">
    <location>
        <begin position="1"/>
        <end position="36"/>
    </location>
</feature>
<keyword evidence="5" id="KW-0396">Initiation factor</keyword>
<feature type="domain" description="SUI1" evidence="4">
    <location>
        <begin position="45"/>
        <end position="105"/>
    </location>
</feature>
<dbReference type="InterPro" id="IPR005872">
    <property type="entry name" value="SUI1_arc_bac"/>
</dbReference>
<dbReference type="SUPFAM" id="SSF55159">
    <property type="entry name" value="eIF1-like"/>
    <property type="match status" value="1"/>
</dbReference>
<organism evidence="5 6">
    <name type="scientific">Sulfurovum zhangzhouensis</name>
    <dbReference type="NCBI Taxonomy" id="3019067"/>
    <lineage>
        <taxon>Bacteria</taxon>
        <taxon>Pseudomonadati</taxon>
        <taxon>Campylobacterota</taxon>
        <taxon>Epsilonproteobacteria</taxon>
        <taxon>Campylobacterales</taxon>
        <taxon>Sulfurovaceae</taxon>
        <taxon>Sulfurovum</taxon>
    </lineage>
</organism>
<accession>A0ABT7QZW2</accession>
<evidence type="ECO:0000256" key="2">
    <source>
        <dbReference type="ARBA" id="ARBA00022917"/>
    </source>
</evidence>
<keyword evidence="6" id="KW-1185">Reference proteome</keyword>
<dbReference type="InterPro" id="IPR036877">
    <property type="entry name" value="SUI1_dom_sf"/>
</dbReference>
<evidence type="ECO:0000256" key="1">
    <source>
        <dbReference type="ARBA" id="ARBA00022845"/>
    </source>
</evidence>
<evidence type="ECO:0000313" key="5">
    <source>
        <dbReference type="EMBL" id="MDM5272381.1"/>
    </source>
</evidence>
<name>A0ABT7QZW2_9BACT</name>
<keyword evidence="2" id="KW-0648">Protein biosynthesis</keyword>
<evidence type="ECO:0000256" key="3">
    <source>
        <dbReference type="SAM" id="MobiDB-lite"/>
    </source>
</evidence>
<dbReference type="RefSeq" id="WP_289414181.1">
    <property type="nucleotide sequence ID" value="NZ_JAQIBD010000003.1"/>
</dbReference>
<comment type="caution">
    <text evidence="5">The sequence shown here is derived from an EMBL/GenBank/DDBJ whole genome shotgun (WGS) entry which is preliminary data.</text>
</comment>
<dbReference type="Gene3D" id="3.30.780.10">
    <property type="entry name" value="SUI1-like domain"/>
    <property type="match status" value="1"/>
</dbReference>
<feature type="compositionally biased region" description="Basic and acidic residues" evidence="3">
    <location>
        <begin position="19"/>
        <end position="36"/>
    </location>
</feature>
<sequence>MKENLFEMGANFEDSWSSDNKDKPSNKKTIEVKAPEKHQLHFAKEKRRGKIVTIVKPFHLEKQDLQALLKVLKKKLGTGGTAKEDSLEFQGEIAEILHTHLENLGYRFK</sequence>
<dbReference type="PROSITE" id="PS50296">
    <property type="entry name" value="SUI1"/>
    <property type="match status" value="1"/>
</dbReference>
<dbReference type="Pfam" id="PF01253">
    <property type="entry name" value="SUI1"/>
    <property type="match status" value="1"/>
</dbReference>
<dbReference type="InterPro" id="IPR001950">
    <property type="entry name" value="SUI1"/>
</dbReference>
<evidence type="ECO:0000313" key="6">
    <source>
        <dbReference type="Proteomes" id="UP001169069"/>
    </source>
</evidence>
<evidence type="ECO:0000259" key="4">
    <source>
        <dbReference type="PROSITE" id="PS50296"/>
    </source>
</evidence>
<dbReference type="PIRSF" id="PIRSF037511">
    <property type="entry name" value="Transl_init_SUI1_pro"/>
    <property type="match status" value="1"/>
</dbReference>
<protein>
    <submittedName>
        <fullName evidence="5">Translation initiation factor</fullName>
    </submittedName>
</protein>
<dbReference type="Proteomes" id="UP001169069">
    <property type="component" value="Unassembled WGS sequence"/>
</dbReference>
<keyword evidence="1" id="KW-0810">Translation regulation</keyword>